<proteinExistence type="predicted"/>
<gene>
    <name evidence="3" type="ORF">HH308_03645</name>
</gene>
<dbReference type="InterPro" id="IPR038670">
    <property type="entry name" value="HslJ-like_sf"/>
</dbReference>
<keyword evidence="1" id="KW-0732">Signal</keyword>
<evidence type="ECO:0000256" key="1">
    <source>
        <dbReference type="SAM" id="SignalP"/>
    </source>
</evidence>
<evidence type="ECO:0000313" key="3">
    <source>
        <dbReference type="EMBL" id="NMO00304.1"/>
    </source>
</evidence>
<feature type="signal peptide" evidence="1">
    <location>
        <begin position="1"/>
        <end position="40"/>
    </location>
</feature>
<dbReference type="RefSeq" id="WP_170192813.1">
    <property type="nucleotide sequence ID" value="NZ_JABBNB010000003.1"/>
</dbReference>
<feature type="domain" description="DUF306" evidence="2">
    <location>
        <begin position="170"/>
        <end position="276"/>
    </location>
</feature>
<organism evidence="3 4">
    <name type="scientific">Gordonia asplenii</name>
    <dbReference type="NCBI Taxonomy" id="2725283"/>
    <lineage>
        <taxon>Bacteria</taxon>
        <taxon>Bacillati</taxon>
        <taxon>Actinomycetota</taxon>
        <taxon>Actinomycetes</taxon>
        <taxon>Mycobacteriales</taxon>
        <taxon>Gordoniaceae</taxon>
        <taxon>Gordonia</taxon>
    </lineage>
</organism>
<dbReference type="AlphaFoldDB" id="A0A848KMJ2"/>
<dbReference type="PANTHER" id="PTHR35535">
    <property type="entry name" value="HEAT SHOCK PROTEIN HSLJ"/>
    <property type="match status" value="1"/>
</dbReference>
<dbReference type="Proteomes" id="UP000550729">
    <property type="component" value="Unassembled WGS sequence"/>
</dbReference>
<accession>A0A848KMJ2</accession>
<reference evidence="3 4" key="1">
    <citation type="submission" date="2020-04" db="EMBL/GenBank/DDBJ databases">
        <title>Gordonia sp. nov. TBRC 11910.</title>
        <authorList>
            <person name="Suriyachadkun C."/>
        </authorList>
    </citation>
    <scope>NUCLEOTIDE SEQUENCE [LARGE SCALE GENOMIC DNA]</scope>
    <source>
        <strain evidence="3 4">TBRC 11910</strain>
    </source>
</reference>
<feature type="domain" description="DUF306" evidence="2">
    <location>
        <begin position="60"/>
        <end position="158"/>
    </location>
</feature>
<comment type="caution">
    <text evidence="3">The sequence shown here is derived from an EMBL/GenBank/DDBJ whole genome shotgun (WGS) entry which is preliminary data.</text>
</comment>
<dbReference type="Pfam" id="PF03724">
    <property type="entry name" value="META"/>
    <property type="match status" value="2"/>
</dbReference>
<evidence type="ECO:0000259" key="2">
    <source>
        <dbReference type="Pfam" id="PF03724"/>
    </source>
</evidence>
<sequence length="285" mass="29732">MPAPTRPHYTLSFANRTAFGVAVAAVAATIAIVVSSVAAAAPSTAPAKPAKPAPAVKTALSGRTFISDTVSGNNPLPGGASITMRFGSTNQISINSGCNTMRSTVDLAKNHFTVAQPMASTKNFCPTGADQWLTAFLTSKPVWRLSDADLVLANRDVRMRLVDRKEAADRPLVGTQWSVTALIQKGAVVDLPTTVTPAPTVRFSDFQVNANTGCNGLTGPAVPVTSMIVFGPVFSSGRVCKDAGRRRVDAGLVAAMNGLQTYVIDGKKLTVVNTSGVGFIARTDR</sequence>
<feature type="chain" id="PRO_5032785514" evidence="1">
    <location>
        <begin position="41"/>
        <end position="285"/>
    </location>
</feature>
<protein>
    <submittedName>
        <fullName evidence="3">META domain-containing protein</fullName>
    </submittedName>
</protein>
<dbReference type="InterPro" id="IPR005184">
    <property type="entry name" value="DUF306_Meta_HslJ"/>
</dbReference>
<keyword evidence="4" id="KW-1185">Reference proteome</keyword>
<dbReference type="PANTHER" id="PTHR35535:SF2">
    <property type="entry name" value="DUF306 DOMAIN-CONTAINING PROTEIN"/>
    <property type="match status" value="1"/>
</dbReference>
<dbReference type="EMBL" id="JABBNB010000003">
    <property type="protein sequence ID" value="NMO00304.1"/>
    <property type="molecule type" value="Genomic_DNA"/>
</dbReference>
<dbReference type="Gene3D" id="2.40.128.270">
    <property type="match status" value="2"/>
</dbReference>
<name>A0A848KMJ2_9ACTN</name>
<dbReference type="InterPro" id="IPR053147">
    <property type="entry name" value="Hsp_HslJ-like"/>
</dbReference>
<evidence type="ECO:0000313" key="4">
    <source>
        <dbReference type="Proteomes" id="UP000550729"/>
    </source>
</evidence>